<name>A0A2P5B8G0_PARAD</name>
<dbReference type="GO" id="GO:0008270">
    <property type="term" value="F:zinc ion binding"/>
    <property type="evidence" value="ECO:0007669"/>
    <property type="project" value="InterPro"/>
</dbReference>
<dbReference type="PANTHER" id="PTHR47926:SF452">
    <property type="entry name" value="PENTATRICOPEPTIDE REPEAT-CONTAINING PROTEIN"/>
    <property type="match status" value="1"/>
</dbReference>
<comment type="similarity">
    <text evidence="1">Belongs to the PPR family. PCMP-H subfamily.</text>
</comment>
<dbReference type="EMBL" id="JXTB01000338">
    <property type="protein sequence ID" value="PON45051.1"/>
    <property type="molecule type" value="Genomic_DNA"/>
</dbReference>
<dbReference type="FunFam" id="1.25.40.10:FF:000344">
    <property type="entry name" value="Pentatricopeptide repeat-containing protein"/>
    <property type="match status" value="1"/>
</dbReference>
<evidence type="ECO:0000256" key="1">
    <source>
        <dbReference type="ARBA" id="ARBA00006643"/>
    </source>
</evidence>
<keyword evidence="2" id="KW-0677">Repeat</keyword>
<evidence type="ECO:0000256" key="2">
    <source>
        <dbReference type="ARBA" id="ARBA00022737"/>
    </source>
</evidence>
<feature type="domain" description="DYW" evidence="5">
    <location>
        <begin position="739"/>
        <end position="807"/>
    </location>
</feature>
<feature type="compositionally biased region" description="Basic and acidic residues" evidence="4">
    <location>
        <begin position="24"/>
        <end position="34"/>
    </location>
</feature>
<evidence type="ECO:0000313" key="6">
    <source>
        <dbReference type="EMBL" id="PON45051.1"/>
    </source>
</evidence>
<feature type="region of interest" description="Disordered" evidence="4">
    <location>
        <begin position="1"/>
        <end position="34"/>
    </location>
</feature>
<evidence type="ECO:0000256" key="4">
    <source>
        <dbReference type="SAM" id="MobiDB-lite"/>
    </source>
</evidence>
<dbReference type="Gene3D" id="1.25.40.10">
    <property type="entry name" value="Tetratricopeptide repeat domain"/>
    <property type="match status" value="4"/>
</dbReference>
<dbReference type="Pfam" id="PF13041">
    <property type="entry name" value="PPR_2"/>
    <property type="match status" value="2"/>
</dbReference>
<dbReference type="InterPro" id="IPR002885">
    <property type="entry name" value="PPR_rpt"/>
</dbReference>
<accession>A0A2P5B8G0</accession>
<dbReference type="GO" id="GO:0099402">
    <property type="term" value="P:plant organ development"/>
    <property type="evidence" value="ECO:0007669"/>
    <property type="project" value="UniProtKB-ARBA"/>
</dbReference>
<evidence type="ECO:0000256" key="3">
    <source>
        <dbReference type="PROSITE-ProRule" id="PRU00708"/>
    </source>
</evidence>
<dbReference type="AlphaFoldDB" id="A0A2P5B8G0"/>
<dbReference type="PROSITE" id="PS51375">
    <property type="entry name" value="PPR"/>
    <property type="match status" value="5"/>
</dbReference>
<feature type="repeat" description="PPR" evidence="3">
    <location>
        <begin position="95"/>
        <end position="129"/>
    </location>
</feature>
<dbReference type="GO" id="GO:0009451">
    <property type="term" value="P:RNA modification"/>
    <property type="evidence" value="ECO:0007669"/>
    <property type="project" value="InterPro"/>
</dbReference>
<dbReference type="Pfam" id="PF01535">
    <property type="entry name" value="PPR"/>
    <property type="match status" value="7"/>
</dbReference>
<dbReference type="Proteomes" id="UP000237105">
    <property type="component" value="Unassembled WGS sequence"/>
</dbReference>
<dbReference type="OrthoDB" id="185373at2759"/>
<feature type="compositionally biased region" description="Polar residues" evidence="4">
    <location>
        <begin position="13"/>
        <end position="23"/>
    </location>
</feature>
<dbReference type="Pfam" id="PF20431">
    <property type="entry name" value="E_motif"/>
    <property type="match status" value="1"/>
</dbReference>
<keyword evidence="7" id="KW-1185">Reference proteome</keyword>
<proteinExistence type="inferred from homology"/>
<comment type="caution">
    <text evidence="6">The sequence shown here is derived from an EMBL/GenBank/DDBJ whole genome shotgun (WGS) entry which is preliminary data.</text>
</comment>
<dbReference type="InterPro" id="IPR046960">
    <property type="entry name" value="PPR_At4g14850-like_plant"/>
</dbReference>
<feature type="repeat" description="PPR" evidence="3">
    <location>
        <begin position="165"/>
        <end position="199"/>
    </location>
</feature>
<reference evidence="7" key="1">
    <citation type="submission" date="2016-06" db="EMBL/GenBank/DDBJ databases">
        <title>Parallel loss of symbiosis genes in relatives of nitrogen-fixing non-legume Parasponia.</title>
        <authorList>
            <person name="Van Velzen R."/>
            <person name="Holmer R."/>
            <person name="Bu F."/>
            <person name="Rutten L."/>
            <person name="Van Zeijl A."/>
            <person name="Liu W."/>
            <person name="Santuari L."/>
            <person name="Cao Q."/>
            <person name="Sharma T."/>
            <person name="Shen D."/>
            <person name="Roswanjaya Y."/>
            <person name="Wardhani T."/>
            <person name="Kalhor M.S."/>
            <person name="Jansen J."/>
            <person name="Van den Hoogen J."/>
            <person name="Gungor B."/>
            <person name="Hartog M."/>
            <person name="Hontelez J."/>
            <person name="Verver J."/>
            <person name="Yang W.-C."/>
            <person name="Schijlen E."/>
            <person name="Repin R."/>
            <person name="Schilthuizen M."/>
            <person name="Schranz E."/>
            <person name="Heidstra R."/>
            <person name="Miyata K."/>
            <person name="Fedorova E."/>
            <person name="Kohlen W."/>
            <person name="Bisseling T."/>
            <person name="Smit S."/>
            <person name="Geurts R."/>
        </authorList>
    </citation>
    <scope>NUCLEOTIDE SEQUENCE [LARGE SCALE GENOMIC DNA]</scope>
    <source>
        <strain evidence="7">cv. WU1-14</strain>
    </source>
</reference>
<dbReference type="FunFam" id="1.25.40.10:FF:000396">
    <property type="entry name" value="Pentatricopeptide repeat-containing protein At2g36730"/>
    <property type="match status" value="1"/>
</dbReference>
<sequence length="807" mass="91340">MALAVSHYKDYHNSVTPRNLSGKRSSDSKPKEDSIVIVNPGASKPFRFGRKKSKTSQRSVEQARDLSLMQALRSHIDSGHMRDAVYVFEKLKHSDAYVWNLVIRGFAENGLFWEAIDFYHRMGSEGVRADKFTYPIVIKACGATVSFDEGEKAHGKLFKLGLDSDVCVCNSLISMYGKLGCIQYALKVFEEMPVKDVVSWNSLISGYVAVGDSRSSLMCLLDMQVLRMKPDRFSMISTINACSMERLLRSGKEIHCQVLKCGFELDVMVQTSLLDMYSKCGRVDYAERLFREISLRNIVVWNAMIGGYALNSRTLEAFACLRRMQEADKSNPDVITMINLLPSCTQLGAFLDGKSIHGYAIRKGFLPHVILQTALIDLYGAFGEPKLAEYIFDEMAEKSLITWNSMISTYVQNGRNKEALELFQELLIKPLIPDATTIASIVPAYSEVASLREGKQIHGYISKWEHNQNSYTLNSLVYMYAKCGELDTARENFDRISDRDVSSWNTIIMSYAIHGFGRESVELFSEMRENDIKPNYSTFVSLLTSCSISGMVDVGWEFYFSMKIDYEIDPGIEHYGCILDLLGRAGDFDRAKSFIKEMPLAPTARIWGSLLTASRNHRNIELAELAAEHIFRLEHDNTGCYVLLSNLYAEAERWADVERLKSLMKQTGSDKTVGCSLVETECKVHRFVNHDGSHIQSNMIYHVLGILLRKLGEEKSVHRITKFRPLELKNKRASSPDYHSVRLAVCFGLISTKVGNPVLVRKNTRICKDCHGAIKKISERTKREIVVGDSKVFHHFKDGNCSCGDYW</sequence>
<feature type="region of interest" description="Disordered" evidence="4">
    <location>
        <begin position="41"/>
        <end position="60"/>
    </location>
</feature>
<dbReference type="PANTHER" id="PTHR47926">
    <property type="entry name" value="PENTATRICOPEPTIDE REPEAT-CONTAINING PROTEIN"/>
    <property type="match status" value="1"/>
</dbReference>
<gene>
    <name evidence="6" type="ORF">PanWU01x14_261940</name>
</gene>
<protein>
    <submittedName>
        <fullName evidence="6">DYW domain containing protein</fullName>
    </submittedName>
</protein>
<dbReference type="FunFam" id="1.25.40.10:FF:000725">
    <property type="entry name" value="Pentatricopeptide repeat-containing protein At3g63370, chloroplastic"/>
    <property type="match status" value="1"/>
</dbReference>
<evidence type="ECO:0000313" key="7">
    <source>
        <dbReference type="Proteomes" id="UP000237105"/>
    </source>
</evidence>
<dbReference type="NCBIfam" id="TIGR00756">
    <property type="entry name" value="PPR"/>
    <property type="match status" value="6"/>
</dbReference>
<feature type="repeat" description="PPR" evidence="3">
    <location>
        <begin position="399"/>
        <end position="433"/>
    </location>
</feature>
<organism evidence="6 7">
    <name type="scientific">Parasponia andersonii</name>
    <name type="common">Sponia andersonii</name>
    <dbReference type="NCBI Taxonomy" id="3476"/>
    <lineage>
        <taxon>Eukaryota</taxon>
        <taxon>Viridiplantae</taxon>
        <taxon>Streptophyta</taxon>
        <taxon>Embryophyta</taxon>
        <taxon>Tracheophyta</taxon>
        <taxon>Spermatophyta</taxon>
        <taxon>Magnoliopsida</taxon>
        <taxon>eudicotyledons</taxon>
        <taxon>Gunneridae</taxon>
        <taxon>Pentapetalae</taxon>
        <taxon>rosids</taxon>
        <taxon>fabids</taxon>
        <taxon>Rosales</taxon>
        <taxon>Cannabaceae</taxon>
        <taxon>Parasponia</taxon>
    </lineage>
</organism>
<dbReference type="FunFam" id="1.25.40.10:FF:000158">
    <property type="entry name" value="pentatricopeptide repeat-containing protein At2g33680"/>
    <property type="match status" value="1"/>
</dbReference>
<dbReference type="InterPro" id="IPR046848">
    <property type="entry name" value="E_motif"/>
</dbReference>
<dbReference type="Pfam" id="PF14432">
    <property type="entry name" value="DYW_deaminase"/>
    <property type="match status" value="1"/>
</dbReference>
<feature type="repeat" description="PPR" evidence="3">
    <location>
        <begin position="266"/>
        <end position="300"/>
    </location>
</feature>
<feature type="repeat" description="PPR" evidence="3">
    <location>
        <begin position="500"/>
        <end position="534"/>
    </location>
</feature>
<dbReference type="GO" id="GO:0003723">
    <property type="term" value="F:RNA binding"/>
    <property type="evidence" value="ECO:0007669"/>
    <property type="project" value="InterPro"/>
</dbReference>
<dbReference type="InterPro" id="IPR032867">
    <property type="entry name" value="DYW_dom"/>
</dbReference>
<evidence type="ECO:0000259" key="5">
    <source>
        <dbReference type="Pfam" id="PF14432"/>
    </source>
</evidence>
<dbReference type="InterPro" id="IPR011990">
    <property type="entry name" value="TPR-like_helical_dom_sf"/>
</dbReference>